<keyword evidence="1" id="KW-0812">Transmembrane</keyword>
<sequence length="110" mass="12917">MSSKMHLVLCINLVFSIATFDFIIGIIVSLDVKLKSCRSFFKLQGFITHMTKLPLKAIAKFFILIAFFELKSFFEYLLFYRFSIWIKMNFIHMIQITLFSGPTQPCKDNE</sequence>
<dbReference type="EMBL" id="HBUF01519385">
    <property type="protein sequence ID" value="CAG6748493.1"/>
    <property type="molecule type" value="Transcribed_RNA"/>
</dbReference>
<keyword evidence="1" id="KW-1133">Transmembrane helix</keyword>
<reference evidence="2" key="1">
    <citation type="submission" date="2021-05" db="EMBL/GenBank/DDBJ databases">
        <authorList>
            <person name="Alioto T."/>
            <person name="Alioto T."/>
            <person name="Gomez Garrido J."/>
        </authorList>
    </citation>
    <scope>NUCLEOTIDE SEQUENCE</scope>
</reference>
<evidence type="ECO:0000313" key="2">
    <source>
        <dbReference type="EMBL" id="CAG6748493.1"/>
    </source>
</evidence>
<feature type="transmembrane region" description="Helical" evidence="1">
    <location>
        <begin position="58"/>
        <end position="79"/>
    </location>
</feature>
<dbReference type="AlphaFoldDB" id="A0A8D8ZIL5"/>
<keyword evidence="1" id="KW-0472">Membrane</keyword>
<protein>
    <submittedName>
        <fullName evidence="2">Uncharacterized protein</fullName>
    </submittedName>
</protein>
<proteinExistence type="predicted"/>
<name>A0A8D8ZIL5_9HEMI</name>
<organism evidence="2">
    <name type="scientific">Cacopsylla melanoneura</name>
    <dbReference type="NCBI Taxonomy" id="428564"/>
    <lineage>
        <taxon>Eukaryota</taxon>
        <taxon>Metazoa</taxon>
        <taxon>Ecdysozoa</taxon>
        <taxon>Arthropoda</taxon>
        <taxon>Hexapoda</taxon>
        <taxon>Insecta</taxon>
        <taxon>Pterygota</taxon>
        <taxon>Neoptera</taxon>
        <taxon>Paraneoptera</taxon>
        <taxon>Hemiptera</taxon>
        <taxon>Sternorrhyncha</taxon>
        <taxon>Psylloidea</taxon>
        <taxon>Psyllidae</taxon>
        <taxon>Psyllinae</taxon>
        <taxon>Cacopsylla</taxon>
    </lineage>
</organism>
<feature type="transmembrane region" description="Helical" evidence="1">
    <location>
        <begin position="7"/>
        <end position="30"/>
    </location>
</feature>
<accession>A0A8D8ZIL5</accession>
<evidence type="ECO:0000256" key="1">
    <source>
        <dbReference type="SAM" id="Phobius"/>
    </source>
</evidence>